<dbReference type="InterPro" id="IPR025188">
    <property type="entry name" value="DUF4113"/>
</dbReference>
<evidence type="ECO:0000313" key="7">
    <source>
        <dbReference type="EMBL" id="SHI56597.1"/>
    </source>
</evidence>
<dbReference type="Gene3D" id="1.10.150.20">
    <property type="entry name" value="5' to 3' exonuclease, C-terminal subdomain"/>
    <property type="match status" value="1"/>
</dbReference>
<dbReference type="InterPro" id="IPR017961">
    <property type="entry name" value="DNA_pol_Y-fam_little_finger"/>
</dbReference>
<dbReference type="GO" id="GO:0003684">
    <property type="term" value="F:damaged DNA binding"/>
    <property type="evidence" value="ECO:0007669"/>
    <property type="project" value="InterPro"/>
</dbReference>
<dbReference type="GO" id="GO:0042276">
    <property type="term" value="P:error-prone translesion synthesis"/>
    <property type="evidence" value="ECO:0007669"/>
    <property type="project" value="TreeGrafter"/>
</dbReference>
<dbReference type="PANTHER" id="PTHR11076:SF34">
    <property type="entry name" value="PROTEIN UMUC"/>
    <property type="match status" value="1"/>
</dbReference>
<evidence type="ECO:0000259" key="6">
    <source>
        <dbReference type="PROSITE" id="PS50173"/>
    </source>
</evidence>
<dbReference type="InterPro" id="IPR043128">
    <property type="entry name" value="Rev_trsase/Diguanyl_cyclase"/>
</dbReference>
<dbReference type="STRING" id="1122189.SAMN02745165_00424"/>
<evidence type="ECO:0000256" key="1">
    <source>
        <dbReference type="ARBA" id="ARBA00010945"/>
    </source>
</evidence>
<evidence type="ECO:0000256" key="5">
    <source>
        <dbReference type="ARBA" id="ARBA00023236"/>
    </source>
</evidence>
<dbReference type="Proteomes" id="UP000184171">
    <property type="component" value="Unassembled WGS sequence"/>
</dbReference>
<keyword evidence="4" id="KW-0234">DNA repair</keyword>
<dbReference type="GO" id="GO:0003887">
    <property type="term" value="F:DNA-directed DNA polymerase activity"/>
    <property type="evidence" value="ECO:0007669"/>
    <property type="project" value="TreeGrafter"/>
</dbReference>
<evidence type="ECO:0000313" key="8">
    <source>
        <dbReference type="Proteomes" id="UP000184171"/>
    </source>
</evidence>
<feature type="domain" description="UmuC" evidence="6">
    <location>
        <begin position="5"/>
        <end position="190"/>
    </location>
</feature>
<gene>
    <name evidence="7" type="ORF">SAMN02745165_00424</name>
</gene>
<organism evidence="7 8">
    <name type="scientific">Malonomonas rubra DSM 5091</name>
    <dbReference type="NCBI Taxonomy" id="1122189"/>
    <lineage>
        <taxon>Bacteria</taxon>
        <taxon>Pseudomonadati</taxon>
        <taxon>Thermodesulfobacteriota</taxon>
        <taxon>Desulfuromonadia</taxon>
        <taxon>Desulfuromonadales</taxon>
        <taxon>Geopsychrobacteraceae</taxon>
        <taxon>Malonomonas</taxon>
    </lineage>
</organism>
<proteinExistence type="inferred from homology"/>
<dbReference type="CDD" id="cd01700">
    <property type="entry name" value="PolY_Pol_V_umuC"/>
    <property type="match status" value="1"/>
</dbReference>
<dbReference type="GO" id="GO:0005829">
    <property type="term" value="C:cytosol"/>
    <property type="evidence" value="ECO:0007669"/>
    <property type="project" value="TreeGrafter"/>
</dbReference>
<dbReference type="PANTHER" id="PTHR11076">
    <property type="entry name" value="DNA REPAIR POLYMERASE UMUC / TRANSFERASE FAMILY MEMBER"/>
    <property type="match status" value="1"/>
</dbReference>
<keyword evidence="3" id="KW-0741">SOS mutagenesis</keyword>
<sequence>MKTVYALVDCNNFYASCERLFDPSLRNTPIIVLSNNDGCVVARSQETKALGIKMAVPAFQIADLVKKHGIRVFSSNYALYGDISSRVMSTLESLAPELEVYSIDEAFLNLTGLRIPDSWEAYGHRIRQTIQQNIGVPVCIGIAPTKTLAKLANYAAKKYPATRGSVDLMAEQRQKKLLEITPVDEVWGVGRKSAQKLKLLGIRSALQLAQMDKSTALKRFSIVLVKIIDELNGIVRFSFEDVPAARQQLMCSRSFAEKMTDYAPLRETICEFAARVAERLRGEEKLCRIINVYARTSMYCPGDPTYSNSATAKLSTPTSDSMAITKTATQLFDSIWKDGYRYAKTGVMLGDLCLKEESQFSLFASTPEQEQQRRLMSTIDQINQKGSKIRFGGQREEENWFMNQAHLSRAYTTRWEDLPEVR</sequence>
<dbReference type="Gene3D" id="3.30.70.270">
    <property type="match status" value="1"/>
</dbReference>
<dbReference type="OrthoDB" id="9808813at2"/>
<keyword evidence="8" id="KW-1185">Reference proteome</keyword>
<dbReference type="AlphaFoldDB" id="A0A1M6C6B0"/>
<dbReference type="Pfam" id="PF11798">
    <property type="entry name" value="IMS_HHH"/>
    <property type="match status" value="1"/>
</dbReference>
<dbReference type="GO" id="GO:0009432">
    <property type="term" value="P:SOS response"/>
    <property type="evidence" value="ECO:0007669"/>
    <property type="project" value="UniProtKB-KW"/>
</dbReference>
<dbReference type="InterPro" id="IPR024728">
    <property type="entry name" value="PolY_HhH_motif"/>
</dbReference>
<evidence type="ECO:0000256" key="3">
    <source>
        <dbReference type="ARBA" id="ARBA00023199"/>
    </source>
</evidence>
<dbReference type="NCBIfam" id="NF002955">
    <property type="entry name" value="PRK03609.1"/>
    <property type="match status" value="1"/>
</dbReference>
<comment type="similarity">
    <text evidence="1">Belongs to the DNA polymerase type-Y family.</text>
</comment>
<name>A0A1M6C6B0_MALRU</name>
<dbReference type="InterPro" id="IPR036775">
    <property type="entry name" value="DNA_pol_Y-fam_lit_finger_sf"/>
</dbReference>
<protein>
    <submittedName>
        <fullName evidence="7">DNA polymerase V</fullName>
    </submittedName>
</protein>
<dbReference type="InterPro" id="IPR050116">
    <property type="entry name" value="DNA_polymerase-Y"/>
</dbReference>
<evidence type="ECO:0000256" key="4">
    <source>
        <dbReference type="ARBA" id="ARBA00023204"/>
    </source>
</evidence>
<dbReference type="EMBL" id="FQZT01000001">
    <property type="protein sequence ID" value="SHI56597.1"/>
    <property type="molecule type" value="Genomic_DNA"/>
</dbReference>
<keyword evidence="2" id="KW-0227">DNA damage</keyword>
<dbReference type="Pfam" id="PF00817">
    <property type="entry name" value="IMS"/>
    <property type="match status" value="1"/>
</dbReference>
<keyword evidence="5" id="KW-0742">SOS response</keyword>
<dbReference type="Pfam" id="PF11799">
    <property type="entry name" value="IMS_C"/>
    <property type="match status" value="1"/>
</dbReference>
<dbReference type="GO" id="GO:0006281">
    <property type="term" value="P:DNA repair"/>
    <property type="evidence" value="ECO:0007669"/>
    <property type="project" value="UniProtKB-KW"/>
</dbReference>
<accession>A0A1M6C6B0</accession>
<dbReference type="InterPro" id="IPR043502">
    <property type="entry name" value="DNA/RNA_pol_sf"/>
</dbReference>
<reference evidence="7 8" key="1">
    <citation type="submission" date="2016-11" db="EMBL/GenBank/DDBJ databases">
        <authorList>
            <person name="Jaros S."/>
            <person name="Januszkiewicz K."/>
            <person name="Wedrychowicz H."/>
        </authorList>
    </citation>
    <scope>NUCLEOTIDE SEQUENCE [LARGE SCALE GENOMIC DNA]</scope>
    <source>
        <strain evidence="7 8">DSM 5091</strain>
    </source>
</reference>
<dbReference type="Gene3D" id="3.30.1490.100">
    <property type="entry name" value="DNA polymerase, Y-family, little finger domain"/>
    <property type="match status" value="1"/>
</dbReference>
<dbReference type="RefSeq" id="WP_072905085.1">
    <property type="nucleotide sequence ID" value="NZ_FQZT01000001.1"/>
</dbReference>
<dbReference type="InterPro" id="IPR001126">
    <property type="entry name" value="UmuC"/>
</dbReference>
<dbReference type="Gene3D" id="3.40.1170.60">
    <property type="match status" value="1"/>
</dbReference>
<dbReference type="Pfam" id="PF13438">
    <property type="entry name" value="DUF4113"/>
    <property type="match status" value="1"/>
</dbReference>
<dbReference type="SUPFAM" id="SSF100879">
    <property type="entry name" value="Lesion bypass DNA polymerase (Y-family), little finger domain"/>
    <property type="match status" value="1"/>
</dbReference>
<dbReference type="PROSITE" id="PS50173">
    <property type="entry name" value="UMUC"/>
    <property type="match status" value="1"/>
</dbReference>
<evidence type="ECO:0000256" key="2">
    <source>
        <dbReference type="ARBA" id="ARBA00022763"/>
    </source>
</evidence>
<dbReference type="SUPFAM" id="SSF56672">
    <property type="entry name" value="DNA/RNA polymerases"/>
    <property type="match status" value="1"/>
</dbReference>